<sequence>MGQALTGTEFAAQLLERTIGSTVELTTTTADRTVTCVAEVGGNDFLVTNPVKGVAEVVVVRGTAYVQDRMGSAQSWLEVDLTGDQTDPPSQAVADTLDLVDDLWSGDCRGIDRYAAIDAAGKVRVKALSRAGWTLSAPTDPESQGNKFSDSKRTAIPGTWQLDVYGRPLSYTASDRSRVVRYSHWDDYEIAAPPASQVRR</sequence>
<dbReference type="EMBL" id="BAABLO010000001">
    <property type="protein sequence ID" value="GAA4712978.1"/>
    <property type="molecule type" value="Genomic_DNA"/>
</dbReference>
<dbReference type="Proteomes" id="UP001500556">
    <property type="component" value="Unassembled WGS sequence"/>
</dbReference>
<gene>
    <name evidence="1" type="ORF">GCM10025782_06420</name>
</gene>
<protein>
    <submittedName>
        <fullName evidence="1">Uncharacterized protein</fullName>
    </submittedName>
</protein>
<keyword evidence="2" id="KW-1185">Reference proteome</keyword>
<comment type="caution">
    <text evidence="1">The sequence shown here is derived from an EMBL/GenBank/DDBJ whole genome shotgun (WGS) entry which is preliminary data.</text>
</comment>
<organism evidence="1 2">
    <name type="scientific">Pedococcus ginsenosidimutans</name>
    <dbReference type="NCBI Taxonomy" id="490570"/>
    <lineage>
        <taxon>Bacteria</taxon>
        <taxon>Bacillati</taxon>
        <taxon>Actinomycetota</taxon>
        <taxon>Actinomycetes</taxon>
        <taxon>Micrococcales</taxon>
        <taxon>Intrasporangiaceae</taxon>
        <taxon>Pedococcus</taxon>
    </lineage>
</organism>
<evidence type="ECO:0000313" key="2">
    <source>
        <dbReference type="Proteomes" id="UP001500556"/>
    </source>
</evidence>
<name>A0ABP8XSE8_9MICO</name>
<proteinExistence type="predicted"/>
<accession>A0ABP8XSE8</accession>
<reference evidence="2" key="1">
    <citation type="journal article" date="2019" name="Int. J. Syst. Evol. Microbiol.">
        <title>The Global Catalogue of Microorganisms (GCM) 10K type strain sequencing project: providing services to taxonomists for standard genome sequencing and annotation.</title>
        <authorList>
            <consortium name="The Broad Institute Genomics Platform"/>
            <consortium name="The Broad Institute Genome Sequencing Center for Infectious Disease"/>
            <person name="Wu L."/>
            <person name="Ma J."/>
        </authorList>
    </citation>
    <scope>NUCLEOTIDE SEQUENCE [LARGE SCALE GENOMIC DNA]</scope>
    <source>
        <strain evidence="2">JCM 18961</strain>
    </source>
</reference>
<evidence type="ECO:0000313" key="1">
    <source>
        <dbReference type="EMBL" id="GAA4712978.1"/>
    </source>
</evidence>